<dbReference type="RefSeq" id="WP_192285502.1">
    <property type="nucleotide sequence ID" value="NZ_JBHSTT010000043.1"/>
</dbReference>
<evidence type="ECO:0008006" key="4">
    <source>
        <dbReference type="Google" id="ProtNLM"/>
    </source>
</evidence>
<name>A0ABW1WSH2_9HYPH</name>
<evidence type="ECO:0000256" key="1">
    <source>
        <dbReference type="SAM" id="MobiDB-lite"/>
    </source>
</evidence>
<evidence type="ECO:0000313" key="3">
    <source>
        <dbReference type="Proteomes" id="UP001596237"/>
    </source>
</evidence>
<reference evidence="3" key="1">
    <citation type="journal article" date="2019" name="Int. J. Syst. Evol. Microbiol.">
        <title>The Global Catalogue of Microorganisms (GCM) 10K type strain sequencing project: providing services to taxonomists for standard genome sequencing and annotation.</title>
        <authorList>
            <consortium name="The Broad Institute Genomics Platform"/>
            <consortium name="The Broad Institute Genome Sequencing Center for Infectious Disease"/>
            <person name="Wu L."/>
            <person name="Ma J."/>
        </authorList>
    </citation>
    <scope>NUCLEOTIDE SEQUENCE [LARGE SCALE GENOMIC DNA]</scope>
    <source>
        <strain evidence="3">CCUG 36916</strain>
    </source>
</reference>
<sequence length="51" mass="5511">MPKRSDSSRTKRNLGGEAPPDQAAVERALEQVVERLKPKAPAAKPVCKPTT</sequence>
<dbReference type="EMBL" id="JBHSTT010000043">
    <property type="protein sequence ID" value="MFC6390392.1"/>
    <property type="molecule type" value="Genomic_DNA"/>
</dbReference>
<protein>
    <recommendedName>
        <fullName evidence="4">Transposase</fullName>
    </recommendedName>
</protein>
<dbReference type="Proteomes" id="UP001596237">
    <property type="component" value="Unassembled WGS sequence"/>
</dbReference>
<keyword evidence="3" id="KW-1185">Reference proteome</keyword>
<feature type="region of interest" description="Disordered" evidence="1">
    <location>
        <begin position="1"/>
        <end position="24"/>
    </location>
</feature>
<accession>A0ABW1WSH2</accession>
<comment type="caution">
    <text evidence="2">The sequence shown here is derived from an EMBL/GenBank/DDBJ whole genome shotgun (WGS) entry which is preliminary data.</text>
</comment>
<gene>
    <name evidence="2" type="ORF">ACFQDP_13775</name>
</gene>
<proteinExistence type="predicted"/>
<organism evidence="2 3">
    <name type="scientific">Methylorubrum zatmanii</name>
    <dbReference type="NCBI Taxonomy" id="29429"/>
    <lineage>
        <taxon>Bacteria</taxon>
        <taxon>Pseudomonadati</taxon>
        <taxon>Pseudomonadota</taxon>
        <taxon>Alphaproteobacteria</taxon>
        <taxon>Hyphomicrobiales</taxon>
        <taxon>Methylobacteriaceae</taxon>
        <taxon>Methylorubrum</taxon>
    </lineage>
</organism>
<evidence type="ECO:0000313" key="2">
    <source>
        <dbReference type="EMBL" id="MFC6390392.1"/>
    </source>
</evidence>